<evidence type="ECO:0000256" key="1">
    <source>
        <dbReference type="SAM" id="MobiDB-lite"/>
    </source>
</evidence>
<sequence>MKDSFRFVIATKSYSPKPWTVLVNWIEFVFMKKQISNMTMEAADRASRHDPEKAMQGDSRRKRERAGESDAAGGAWIISVPELRDENLEGAHGRQPNLGAEPATTGRGGMGPPSPAPGSSSSTPRATWFGMEMRALPLPPRLGLSPMTQLGARHRRGRAHGGDSEACSALLNCCDIVRA</sequence>
<evidence type="ECO:0000313" key="2">
    <source>
        <dbReference type="EnsemblPlants" id="PAC:32935508.CDS.1"/>
    </source>
</evidence>
<organism evidence="2 3">
    <name type="scientific">Physcomitrium patens</name>
    <name type="common">Spreading-leaved earth moss</name>
    <name type="synonym">Physcomitrella patens</name>
    <dbReference type="NCBI Taxonomy" id="3218"/>
    <lineage>
        <taxon>Eukaryota</taxon>
        <taxon>Viridiplantae</taxon>
        <taxon>Streptophyta</taxon>
        <taxon>Embryophyta</taxon>
        <taxon>Bryophyta</taxon>
        <taxon>Bryophytina</taxon>
        <taxon>Bryopsida</taxon>
        <taxon>Funariidae</taxon>
        <taxon>Funariales</taxon>
        <taxon>Funariaceae</taxon>
        <taxon>Physcomitrium</taxon>
    </lineage>
</organism>
<evidence type="ECO:0000313" key="3">
    <source>
        <dbReference type="Proteomes" id="UP000006727"/>
    </source>
</evidence>
<dbReference type="AlphaFoldDB" id="A9RGC5"/>
<protein>
    <submittedName>
        <fullName evidence="2">Uncharacterized protein</fullName>
    </submittedName>
</protein>
<feature type="compositionally biased region" description="Basic and acidic residues" evidence="1">
    <location>
        <begin position="42"/>
        <end position="68"/>
    </location>
</feature>
<dbReference type="HOGENOM" id="CLU_1513017_0_0_1"/>
<accession>A9RGC5</accession>
<reference evidence="2" key="3">
    <citation type="submission" date="2020-12" db="UniProtKB">
        <authorList>
            <consortium name="EnsemblPlants"/>
        </authorList>
    </citation>
    <scope>IDENTIFICATION</scope>
</reference>
<gene>
    <name evidence="2" type="primary">LOC112273991</name>
</gene>
<reference evidence="2 3" key="1">
    <citation type="journal article" date="2008" name="Science">
        <title>The Physcomitrella genome reveals evolutionary insights into the conquest of land by plants.</title>
        <authorList>
            <person name="Rensing S."/>
            <person name="Lang D."/>
            <person name="Zimmer A."/>
            <person name="Terry A."/>
            <person name="Salamov A."/>
            <person name="Shapiro H."/>
            <person name="Nishiyama T."/>
            <person name="Perroud P.-F."/>
            <person name="Lindquist E."/>
            <person name="Kamisugi Y."/>
            <person name="Tanahashi T."/>
            <person name="Sakakibara K."/>
            <person name="Fujita T."/>
            <person name="Oishi K."/>
            <person name="Shin-I T."/>
            <person name="Kuroki Y."/>
            <person name="Toyoda A."/>
            <person name="Suzuki Y."/>
            <person name="Hashimoto A."/>
            <person name="Yamaguchi K."/>
            <person name="Sugano A."/>
            <person name="Kohara Y."/>
            <person name="Fujiyama A."/>
            <person name="Anterola A."/>
            <person name="Aoki S."/>
            <person name="Ashton N."/>
            <person name="Barbazuk W.B."/>
            <person name="Barker E."/>
            <person name="Bennetzen J."/>
            <person name="Bezanilla M."/>
            <person name="Blankenship R."/>
            <person name="Cho S.H."/>
            <person name="Dutcher S."/>
            <person name="Estelle M."/>
            <person name="Fawcett J.A."/>
            <person name="Gundlach H."/>
            <person name="Hanada K."/>
            <person name="Heyl A."/>
            <person name="Hicks K.A."/>
            <person name="Hugh J."/>
            <person name="Lohr M."/>
            <person name="Mayer K."/>
            <person name="Melkozernov A."/>
            <person name="Murata T."/>
            <person name="Nelson D."/>
            <person name="Pils B."/>
            <person name="Prigge M."/>
            <person name="Reiss B."/>
            <person name="Renner T."/>
            <person name="Rombauts S."/>
            <person name="Rushton P."/>
            <person name="Sanderfoot A."/>
            <person name="Schween G."/>
            <person name="Shiu S.-H."/>
            <person name="Stueber K."/>
            <person name="Theodoulou F.L."/>
            <person name="Tu H."/>
            <person name="Van de Peer Y."/>
            <person name="Verrier P.J."/>
            <person name="Waters E."/>
            <person name="Wood A."/>
            <person name="Yang L."/>
            <person name="Cove D."/>
            <person name="Cuming A."/>
            <person name="Hasebe M."/>
            <person name="Lucas S."/>
            <person name="Mishler D.B."/>
            <person name="Reski R."/>
            <person name="Grigoriev I."/>
            <person name="Quatrano R.S."/>
            <person name="Boore J.L."/>
        </authorList>
    </citation>
    <scope>NUCLEOTIDE SEQUENCE [LARGE SCALE GENOMIC DNA]</scope>
    <source>
        <strain evidence="2 3">cv. Gransden 2004</strain>
    </source>
</reference>
<dbReference type="InParanoid" id="A9RGC5"/>
<feature type="compositionally biased region" description="Basic and acidic residues" evidence="1">
    <location>
        <begin position="82"/>
        <end position="92"/>
    </location>
</feature>
<dbReference type="Proteomes" id="UP000006727">
    <property type="component" value="Chromosome 2"/>
</dbReference>
<feature type="region of interest" description="Disordered" evidence="1">
    <location>
        <begin position="41"/>
        <end position="125"/>
    </location>
</feature>
<dbReference type="Gramene" id="Pp3c2_6530V3.2">
    <property type="protein sequence ID" value="PAC:32935508.CDS.1"/>
    <property type="gene ID" value="Pp3c2_6530"/>
</dbReference>
<proteinExistence type="predicted"/>
<dbReference type="EMBL" id="ABEU02000002">
    <property type="status" value="NOT_ANNOTATED_CDS"/>
    <property type="molecule type" value="Genomic_DNA"/>
</dbReference>
<name>A9RGC5_PHYPA</name>
<reference evidence="2 3" key="2">
    <citation type="journal article" date="2018" name="Plant J.">
        <title>The Physcomitrella patens chromosome-scale assembly reveals moss genome structure and evolution.</title>
        <authorList>
            <person name="Lang D."/>
            <person name="Ullrich K.K."/>
            <person name="Murat F."/>
            <person name="Fuchs J."/>
            <person name="Jenkins J."/>
            <person name="Haas F.B."/>
            <person name="Piednoel M."/>
            <person name="Gundlach H."/>
            <person name="Van Bel M."/>
            <person name="Meyberg R."/>
            <person name="Vives C."/>
            <person name="Morata J."/>
            <person name="Symeonidi A."/>
            <person name="Hiss M."/>
            <person name="Muchero W."/>
            <person name="Kamisugi Y."/>
            <person name="Saleh O."/>
            <person name="Blanc G."/>
            <person name="Decker E.L."/>
            <person name="van Gessel N."/>
            <person name="Grimwood J."/>
            <person name="Hayes R.D."/>
            <person name="Graham S.W."/>
            <person name="Gunter L.E."/>
            <person name="McDaniel S.F."/>
            <person name="Hoernstein S.N.W."/>
            <person name="Larsson A."/>
            <person name="Li F.W."/>
            <person name="Perroud P.F."/>
            <person name="Phillips J."/>
            <person name="Ranjan P."/>
            <person name="Rokshar D.S."/>
            <person name="Rothfels C.J."/>
            <person name="Schneider L."/>
            <person name="Shu S."/>
            <person name="Stevenson D.W."/>
            <person name="Thummler F."/>
            <person name="Tillich M."/>
            <person name="Villarreal Aguilar J.C."/>
            <person name="Widiez T."/>
            <person name="Wong G.K."/>
            <person name="Wymore A."/>
            <person name="Zhang Y."/>
            <person name="Zimmer A.D."/>
            <person name="Quatrano R.S."/>
            <person name="Mayer K.F.X."/>
            <person name="Goodstein D."/>
            <person name="Casacuberta J.M."/>
            <person name="Vandepoele K."/>
            <person name="Reski R."/>
            <person name="Cuming A.C."/>
            <person name="Tuskan G.A."/>
            <person name="Maumus F."/>
            <person name="Salse J."/>
            <person name="Schmutz J."/>
            <person name="Rensing S.A."/>
        </authorList>
    </citation>
    <scope>NUCLEOTIDE SEQUENCE [LARGE SCALE GENOMIC DNA]</scope>
    <source>
        <strain evidence="2 3">cv. Gransden 2004</strain>
    </source>
</reference>
<keyword evidence="3" id="KW-1185">Reference proteome</keyword>
<dbReference type="EnsemblPlants" id="Pp3c2_6530V3.2">
    <property type="protein sequence ID" value="PAC:32935508.CDS.1"/>
    <property type="gene ID" value="Pp3c2_6530"/>
</dbReference>